<dbReference type="InterPro" id="IPR036869">
    <property type="entry name" value="J_dom_sf"/>
</dbReference>
<evidence type="ECO:0000313" key="14">
    <source>
        <dbReference type="Proteomes" id="UP000831151"/>
    </source>
</evidence>
<keyword evidence="6 9" id="KW-0143">Chaperone</keyword>
<dbReference type="InterPro" id="IPR002939">
    <property type="entry name" value="DnaJ_C"/>
</dbReference>
<feature type="binding site" evidence="9">
    <location>
        <position position="190"/>
    </location>
    <ligand>
        <name>Zn(2+)</name>
        <dbReference type="ChEBI" id="CHEBI:29105"/>
        <label>2</label>
    </ligand>
</feature>
<dbReference type="GO" id="GO:0042026">
    <property type="term" value="P:protein refolding"/>
    <property type="evidence" value="ECO:0007669"/>
    <property type="project" value="TreeGrafter"/>
</dbReference>
<dbReference type="AlphaFoldDB" id="A0A9E7DIN5"/>
<accession>A0A9E7DIN5</accession>
<dbReference type="EMBL" id="CP096649">
    <property type="protein sequence ID" value="UQK58626.1"/>
    <property type="molecule type" value="Genomic_DNA"/>
</dbReference>
<dbReference type="SUPFAM" id="SSF49493">
    <property type="entry name" value="HSP40/DnaJ peptide-binding domain"/>
    <property type="match status" value="2"/>
</dbReference>
<evidence type="ECO:0000256" key="5">
    <source>
        <dbReference type="ARBA" id="ARBA00022833"/>
    </source>
</evidence>
<dbReference type="RefSeq" id="WP_249242221.1">
    <property type="nucleotide sequence ID" value="NZ_CP096649.1"/>
</dbReference>
<evidence type="ECO:0000256" key="4">
    <source>
        <dbReference type="ARBA" id="ARBA00022771"/>
    </source>
</evidence>
<keyword evidence="5 9" id="KW-0862">Zinc</keyword>
<sequence length="374" mass="41715">MKDLYEVLEIESTATEAEIKTQYRKLAKKYHPDLNPGDAEAEARFKEISAAYEVLGNAEKRKQYDTYGESMFQNGGTGAAGYGGFSEDIFSDIFDIFGGGFGGFSSGAAQSKRPMYGEDVRYNLTIDLEDVLNGTQREIEIERVEECSHCHGSGAKDKDSKKTCKTCSGRGSVRKERRTAFGVFVQTEVCPDCQGAGEIITEECPHCHGNGTEKKKKKILVKVPKGVREDSVISIRGEGSVGKNGGPNGDLNVYVDIRDNNKFKRSGDDLYTSVSINYLQAVLGDQIEVDTLDGKVKLTIPEGTQSHTKFKIAGKGLYPLHKNYRCDLYVVVKVDVPKNLNDEQKESLIKHFKDMNFDYEPKKKNIFEKIKEKF</sequence>
<keyword evidence="9" id="KW-0346">Stress response</keyword>
<dbReference type="FunFam" id="2.60.260.20:FF:000005">
    <property type="entry name" value="Chaperone protein dnaJ 1, mitochondrial"/>
    <property type="match status" value="1"/>
</dbReference>
<dbReference type="SUPFAM" id="SSF46565">
    <property type="entry name" value="Chaperone J-domain"/>
    <property type="match status" value="1"/>
</dbReference>
<dbReference type="PROSITE" id="PS50076">
    <property type="entry name" value="DNAJ_2"/>
    <property type="match status" value="1"/>
</dbReference>
<feature type="binding site" evidence="9">
    <location>
        <position position="207"/>
    </location>
    <ligand>
        <name>Zn(2+)</name>
        <dbReference type="ChEBI" id="CHEBI:29105"/>
        <label>1</label>
    </ligand>
</feature>
<feature type="zinc finger region" description="CR-type" evidence="10">
    <location>
        <begin position="134"/>
        <end position="216"/>
    </location>
</feature>
<dbReference type="Proteomes" id="UP000831151">
    <property type="component" value="Chromosome"/>
</dbReference>
<feature type="domain" description="CR-type" evidence="12">
    <location>
        <begin position="134"/>
        <end position="216"/>
    </location>
</feature>
<dbReference type="InterPro" id="IPR001623">
    <property type="entry name" value="DnaJ_domain"/>
</dbReference>
<evidence type="ECO:0000256" key="9">
    <source>
        <dbReference type="HAMAP-Rule" id="MF_01152"/>
    </source>
</evidence>
<evidence type="ECO:0000313" key="13">
    <source>
        <dbReference type="EMBL" id="UQK58626.1"/>
    </source>
</evidence>
<dbReference type="HAMAP" id="MF_01152">
    <property type="entry name" value="DnaJ"/>
    <property type="match status" value="1"/>
</dbReference>
<evidence type="ECO:0000256" key="1">
    <source>
        <dbReference type="ARBA" id="ARBA00022705"/>
    </source>
</evidence>
<dbReference type="SMART" id="SM00271">
    <property type="entry name" value="DnaJ"/>
    <property type="match status" value="1"/>
</dbReference>
<dbReference type="PANTHER" id="PTHR43096:SF52">
    <property type="entry name" value="DNAJ HOMOLOG 1, MITOCHONDRIAL-RELATED"/>
    <property type="match status" value="1"/>
</dbReference>
<dbReference type="Gene3D" id="2.60.260.20">
    <property type="entry name" value="Urease metallochaperone UreE, N-terminal domain"/>
    <property type="match status" value="2"/>
</dbReference>
<dbReference type="GO" id="GO:0031072">
    <property type="term" value="F:heat shock protein binding"/>
    <property type="evidence" value="ECO:0007669"/>
    <property type="project" value="InterPro"/>
</dbReference>
<dbReference type="InterPro" id="IPR018253">
    <property type="entry name" value="DnaJ_domain_CS"/>
</dbReference>
<keyword evidence="1 9" id="KW-0235">DNA replication</keyword>
<feature type="binding site" evidence="9">
    <location>
        <position position="147"/>
    </location>
    <ligand>
        <name>Zn(2+)</name>
        <dbReference type="ChEBI" id="CHEBI:29105"/>
        <label>1</label>
    </ligand>
</feature>
<dbReference type="PROSITE" id="PS00636">
    <property type="entry name" value="DNAJ_1"/>
    <property type="match status" value="1"/>
</dbReference>
<dbReference type="CDD" id="cd06257">
    <property type="entry name" value="DnaJ"/>
    <property type="match status" value="1"/>
</dbReference>
<dbReference type="InterPro" id="IPR012724">
    <property type="entry name" value="DnaJ"/>
</dbReference>
<protein>
    <recommendedName>
        <fullName evidence="8 9">Chaperone protein DnaJ</fullName>
    </recommendedName>
</protein>
<keyword evidence="3 9" id="KW-0677">Repeat</keyword>
<feature type="binding site" evidence="9">
    <location>
        <position position="164"/>
    </location>
    <ligand>
        <name>Zn(2+)</name>
        <dbReference type="ChEBI" id="CHEBI:29105"/>
        <label>2</label>
    </ligand>
</feature>
<comment type="subcellular location">
    <subcellularLocation>
        <location evidence="9">Cytoplasm</location>
    </subcellularLocation>
</comment>
<evidence type="ECO:0000256" key="10">
    <source>
        <dbReference type="PROSITE-ProRule" id="PRU00546"/>
    </source>
</evidence>
<dbReference type="FunFam" id="2.10.230.10:FF:000002">
    <property type="entry name" value="Molecular chaperone DnaJ"/>
    <property type="match status" value="1"/>
</dbReference>
<evidence type="ECO:0000256" key="2">
    <source>
        <dbReference type="ARBA" id="ARBA00022723"/>
    </source>
</evidence>
<dbReference type="PANTHER" id="PTHR43096">
    <property type="entry name" value="DNAJ HOMOLOG 1, MITOCHONDRIAL-RELATED"/>
    <property type="match status" value="1"/>
</dbReference>
<keyword evidence="4 9" id="KW-0863">Zinc-finger</keyword>
<feature type="repeat" description="CXXCXGXG motif" evidence="9">
    <location>
        <begin position="164"/>
        <end position="171"/>
    </location>
</feature>
<dbReference type="PRINTS" id="PR00625">
    <property type="entry name" value="JDOMAIN"/>
</dbReference>
<evidence type="ECO:0000259" key="12">
    <source>
        <dbReference type="PROSITE" id="PS51188"/>
    </source>
</evidence>
<dbReference type="InterPro" id="IPR036410">
    <property type="entry name" value="HSP_DnaJ_Cys-rich_dom_sf"/>
</dbReference>
<dbReference type="KEGG" id="fms:M1R53_05130"/>
<keyword evidence="2 9" id="KW-0479">Metal-binding</keyword>
<organism evidence="13 14">
    <name type="scientific">Fenollaria massiliensis</name>
    <dbReference type="NCBI Taxonomy" id="938288"/>
    <lineage>
        <taxon>Bacteria</taxon>
        <taxon>Bacillati</taxon>
        <taxon>Bacillota</taxon>
        <taxon>Clostridia</taxon>
        <taxon>Eubacteriales</taxon>
        <taxon>Fenollaria</taxon>
    </lineage>
</organism>
<dbReference type="CDD" id="cd10719">
    <property type="entry name" value="DnaJ_zf"/>
    <property type="match status" value="1"/>
</dbReference>
<feature type="binding site" evidence="9">
    <location>
        <position position="167"/>
    </location>
    <ligand>
        <name>Zn(2+)</name>
        <dbReference type="ChEBI" id="CHEBI:29105"/>
        <label>2</label>
    </ligand>
</feature>
<dbReference type="GO" id="GO:0051082">
    <property type="term" value="F:unfolded protein binding"/>
    <property type="evidence" value="ECO:0007669"/>
    <property type="project" value="UniProtKB-UniRule"/>
</dbReference>
<dbReference type="Gene3D" id="2.10.230.10">
    <property type="entry name" value="Heat shock protein DnaJ, cysteine-rich domain"/>
    <property type="match status" value="1"/>
</dbReference>
<feature type="binding site" evidence="9">
    <location>
        <position position="204"/>
    </location>
    <ligand>
        <name>Zn(2+)</name>
        <dbReference type="ChEBI" id="CHEBI:29105"/>
        <label>1</label>
    </ligand>
</feature>
<feature type="repeat" description="CXXCXGXG motif" evidence="9">
    <location>
        <begin position="147"/>
        <end position="154"/>
    </location>
</feature>
<dbReference type="GO" id="GO:0016491">
    <property type="term" value="F:oxidoreductase activity"/>
    <property type="evidence" value="ECO:0007669"/>
    <property type="project" value="UniProtKB-KW"/>
</dbReference>
<comment type="similarity">
    <text evidence="7 9">Belongs to the DnaJ family.</text>
</comment>
<dbReference type="InterPro" id="IPR001305">
    <property type="entry name" value="HSP_DnaJ_Cys-rich_dom"/>
</dbReference>
<feature type="binding site" evidence="9">
    <location>
        <position position="193"/>
    </location>
    <ligand>
        <name>Zn(2+)</name>
        <dbReference type="ChEBI" id="CHEBI:29105"/>
        <label>2</label>
    </ligand>
</feature>
<feature type="repeat" description="CXXCXGXG motif" evidence="9">
    <location>
        <begin position="204"/>
        <end position="211"/>
    </location>
</feature>
<proteinExistence type="inferred from homology"/>
<feature type="repeat" description="CXXCXGXG motif" evidence="9">
    <location>
        <begin position="190"/>
        <end position="197"/>
    </location>
</feature>
<dbReference type="SUPFAM" id="SSF57938">
    <property type="entry name" value="DnaJ/Hsp40 cysteine-rich domain"/>
    <property type="match status" value="1"/>
</dbReference>
<feature type="binding site" evidence="9">
    <location>
        <position position="150"/>
    </location>
    <ligand>
        <name>Zn(2+)</name>
        <dbReference type="ChEBI" id="CHEBI:29105"/>
        <label>1</label>
    </ligand>
</feature>
<comment type="function">
    <text evidence="9">Participates actively in the response to hyperosmotic and heat shock by preventing the aggregation of stress-denatured proteins and by disaggregating proteins, also in an autonomous, DnaK-independent fashion. Unfolded proteins bind initially to DnaJ; upon interaction with the DnaJ-bound protein, DnaK hydrolyzes its bound ATP, resulting in the formation of a stable complex. GrpE releases ADP from DnaK; ATP binding to DnaK triggers the release of the substrate protein, thus completing the reaction cycle. Several rounds of ATP-dependent interactions between DnaJ, DnaK and GrpE are required for fully efficient folding. Also involved, together with DnaK and GrpE, in the DNA replication of plasmids through activation of initiation proteins.</text>
</comment>
<comment type="domain">
    <text evidence="9">The J domain is necessary and sufficient to stimulate DnaK ATPase activity. Zinc center 1 plays an important role in the autonomous, DnaK-independent chaperone activity of DnaJ. Zinc center 2 is essential for interaction with DnaK and for DnaJ activity.</text>
</comment>
<dbReference type="CDD" id="cd10747">
    <property type="entry name" value="DnaJ_C"/>
    <property type="match status" value="1"/>
</dbReference>
<evidence type="ECO:0000256" key="6">
    <source>
        <dbReference type="ARBA" id="ARBA00023186"/>
    </source>
</evidence>
<evidence type="ECO:0000256" key="8">
    <source>
        <dbReference type="ARBA" id="ARBA00067609"/>
    </source>
</evidence>
<evidence type="ECO:0000256" key="3">
    <source>
        <dbReference type="ARBA" id="ARBA00022737"/>
    </source>
</evidence>
<name>A0A9E7DIN5_9FIRM</name>
<dbReference type="Gene3D" id="1.10.287.110">
    <property type="entry name" value="DnaJ domain"/>
    <property type="match status" value="1"/>
</dbReference>
<evidence type="ECO:0000259" key="11">
    <source>
        <dbReference type="PROSITE" id="PS50076"/>
    </source>
</evidence>
<reference evidence="13" key="1">
    <citation type="submission" date="2022-04" db="EMBL/GenBank/DDBJ databases">
        <title>Complete genome sequences of Ezakiella coagulans and Fenollaria massiliensis.</title>
        <authorList>
            <person name="France M.T."/>
            <person name="Clifford J."/>
            <person name="Narina S."/>
            <person name="Rutt L."/>
            <person name="Ravel J."/>
        </authorList>
    </citation>
    <scope>NUCLEOTIDE SEQUENCE</scope>
    <source>
        <strain evidence="13">C0061C2</strain>
    </source>
</reference>
<dbReference type="Pfam" id="PF00226">
    <property type="entry name" value="DnaJ"/>
    <property type="match status" value="1"/>
</dbReference>
<comment type="subunit">
    <text evidence="9">Homodimer.</text>
</comment>
<keyword evidence="14" id="KW-1185">Reference proteome</keyword>
<dbReference type="NCBIfam" id="TIGR02349">
    <property type="entry name" value="DnaJ_bact"/>
    <property type="match status" value="1"/>
</dbReference>
<keyword evidence="13" id="KW-0560">Oxidoreductase</keyword>
<dbReference type="PROSITE" id="PS51188">
    <property type="entry name" value="ZF_CR"/>
    <property type="match status" value="1"/>
</dbReference>
<dbReference type="Pfam" id="PF01556">
    <property type="entry name" value="DnaJ_C"/>
    <property type="match status" value="1"/>
</dbReference>
<gene>
    <name evidence="9 13" type="primary">dnaJ</name>
    <name evidence="13" type="ORF">M1R53_05130</name>
</gene>
<dbReference type="GO" id="GO:0005524">
    <property type="term" value="F:ATP binding"/>
    <property type="evidence" value="ECO:0007669"/>
    <property type="project" value="InterPro"/>
</dbReference>
<keyword evidence="9" id="KW-0963">Cytoplasm</keyword>
<feature type="domain" description="J" evidence="11">
    <location>
        <begin position="3"/>
        <end position="68"/>
    </location>
</feature>
<dbReference type="InterPro" id="IPR008971">
    <property type="entry name" value="HSP40/DnaJ_pept-bd"/>
</dbReference>
<evidence type="ECO:0000256" key="7">
    <source>
        <dbReference type="ARBA" id="ARBA00061004"/>
    </source>
</evidence>
<dbReference type="GO" id="GO:0008270">
    <property type="term" value="F:zinc ion binding"/>
    <property type="evidence" value="ECO:0007669"/>
    <property type="project" value="UniProtKB-UniRule"/>
</dbReference>
<dbReference type="GO" id="GO:0006260">
    <property type="term" value="P:DNA replication"/>
    <property type="evidence" value="ECO:0007669"/>
    <property type="project" value="UniProtKB-KW"/>
</dbReference>
<dbReference type="Pfam" id="PF00684">
    <property type="entry name" value="DnaJ_CXXCXGXG"/>
    <property type="match status" value="1"/>
</dbReference>
<dbReference type="GO" id="GO:0005737">
    <property type="term" value="C:cytoplasm"/>
    <property type="evidence" value="ECO:0007669"/>
    <property type="project" value="UniProtKB-SubCell"/>
</dbReference>
<dbReference type="GO" id="GO:0009408">
    <property type="term" value="P:response to heat"/>
    <property type="evidence" value="ECO:0007669"/>
    <property type="project" value="InterPro"/>
</dbReference>
<dbReference type="NCBIfam" id="NF008035">
    <property type="entry name" value="PRK10767.1"/>
    <property type="match status" value="1"/>
</dbReference>
<comment type="cofactor">
    <cofactor evidence="9">
        <name>Zn(2+)</name>
        <dbReference type="ChEBI" id="CHEBI:29105"/>
    </cofactor>
    <text evidence="9">Binds 2 Zn(2+) ions per monomer.</text>
</comment>